<proteinExistence type="predicted"/>
<sequence>MDELQPCTAASSHGGAARKKLGRGWGAKRGQPIDMVAVKPSLQATSHSFHLFPSTPFISECTCESLMPASASYRVLMMGCPLSMLHWQKSAALIKSSSFNRAEGHPASRTSIFAALRLVFLRGGCFHTPPSFL</sequence>
<dbReference type="AlphaFoldDB" id="A0A8T2RMX7"/>
<protein>
    <submittedName>
        <fullName evidence="2">Uncharacterized protein</fullName>
    </submittedName>
</protein>
<evidence type="ECO:0000256" key="1">
    <source>
        <dbReference type="SAM" id="MobiDB-lite"/>
    </source>
</evidence>
<name>A0A8T2RMX7_CERRI</name>
<dbReference type="EMBL" id="CM035430">
    <property type="protein sequence ID" value="KAH7297792.1"/>
    <property type="molecule type" value="Genomic_DNA"/>
</dbReference>
<dbReference type="Proteomes" id="UP000825935">
    <property type="component" value="Chromosome 25"/>
</dbReference>
<reference evidence="2" key="1">
    <citation type="submission" date="2021-08" db="EMBL/GenBank/DDBJ databases">
        <title>WGS assembly of Ceratopteris richardii.</title>
        <authorList>
            <person name="Marchant D.B."/>
            <person name="Chen G."/>
            <person name="Jenkins J."/>
            <person name="Shu S."/>
            <person name="Leebens-Mack J."/>
            <person name="Grimwood J."/>
            <person name="Schmutz J."/>
            <person name="Soltis P."/>
            <person name="Soltis D."/>
            <person name="Chen Z.-H."/>
        </authorList>
    </citation>
    <scope>NUCLEOTIDE SEQUENCE</scope>
    <source>
        <strain evidence="2">Whitten #5841</strain>
        <tissue evidence="2">Leaf</tissue>
    </source>
</reference>
<gene>
    <name evidence="2" type="ORF">KP509_25G013000</name>
</gene>
<evidence type="ECO:0000313" key="2">
    <source>
        <dbReference type="EMBL" id="KAH7297792.1"/>
    </source>
</evidence>
<organism evidence="2 3">
    <name type="scientific">Ceratopteris richardii</name>
    <name type="common">Triangle waterfern</name>
    <dbReference type="NCBI Taxonomy" id="49495"/>
    <lineage>
        <taxon>Eukaryota</taxon>
        <taxon>Viridiplantae</taxon>
        <taxon>Streptophyta</taxon>
        <taxon>Embryophyta</taxon>
        <taxon>Tracheophyta</taxon>
        <taxon>Polypodiopsida</taxon>
        <taxon>Polypodiidae</taxon>
        <taxon>Polypodiales</taxon>
        <taxon>Pteridineae</taxon>
        <taxon>Pteridaceae</taxon>
        <taxon>Parkerioideae</taxon>
        <taxon>Ceratopteris</taxon>
    </lineage>
</organism>
<accession>A0A8T2RMX7</accession>
<keyword evidence="3" id="KW-1185">Reference proteome</keyword>
<feature type="region of interest" description="Disordered" evidence="1">
    <location>
        <begin position="1"/>
        <end position="28"/>
    </location>
</feature>
<comment type="caution">
    <text evidence="2">The sequence shown here is derived from an EMBL/GenBank/DDBJ whole genome shotgun (WGS) entry which is preliminary data.</text>
</comment>
<evidence type="ECO:0000313" key="3">
    <source>
        <dbReference type="Proteomes" id="UP000825935"/>
    </source>
</evidence>